<accession>A0A9N8CV71</accession>
<comment type="caution">
    <text evidence="1">The sequence shown here is derived from an EMBL/GenBank/DDBJ whole genome shotgun (WGS) entry which is preliminary data.</text>
</comment>
<dbReference type="EMBL" id="CAHPQX010000030">
    <property type="protein sequence ID" value="CAB5595294.1"/>
    <property type="molecule type" value="Genomic_DNA"/>
</dbReference>
<dbReference type="EMBL" id="CAIIUA010000001">
    <property type="protein sequence ID" value="CAC9241543.1"/>
    <property type="molecule type" value="Genomic_DNA"/>
</dbReference>
<evidence type="ECO:0000313" key="4">
    <source>
        <dbReference type="Proteomes" id="UP000837205"/>
    </source>
</evidence>
<keyword evidence="4" id="KW-1185">Reference proteome</keyword>
<sequence length="76" mass="8495">MHQIPADTRLHHLLTTRGIEAPFGLQATDTLLILPQRDQRFFTGVVAFGFQVETLKTESMVTPVFATPILTTSWLA</sequence>
<proteinExistence type="predicted"/>
<evidence type="ECO:0000313" key="2">
    <source>
        <dbReference type="EMBL" id="CAC9241543.1"/>
    </source>
</evidence>
<organism evidence="1 3">
    <name type="scientific">Citrobacter werkmanii</name>
    <dbReference type="NCBI Taxonomy" id="67827"/>
    <lineage>
        <taxon>Bacteria</taxon>
        <taxon>Pseudomonadati</taxon>
        <taxon>Pseudomonadota</taxon>
        <taxon>Gammaproteobacteria</taxon>
        <taxon>Enterobacterales</taxon>
        <taxon>Enterobacteriaceae</taxon>
        <taxon>Citrobacter</taxon>
        <taxon>Citrobacter freundii complex</taxon>
    </lineage>
</organism>
<name>A0A9N8CV71_9ENTR</name>
<dbReference type="AlphaFoldDB" id="A0A9N8CV71"/>
<dbReference type="Proteomes" id="UP000837205">
    <property type="component" value="Unassembled WGS sequence"/>
</dbReference>
<protein>
    <submittedName>
        <fullName evidence="1">Uncharacterized protein</fullName>
    </submittedName>
</protein>
<evidence type="ECO:0000313" key="1">
    <source>
        <dbReference type="EMBL" id="CAB5595294.1"/>
    </source>
</evidence>
<reference evidence="1" key="1">
    <citation type="submission" date="2020-05" db="EMBL/GenBank/DDBJ databases">
        <authorList>
            <person name="Delgado-Blas J."/>
        </authorList>
    </citation>
    <scope>NUCLEOTIDE SEQUENCE</scope>
    <source>
        <strain evidence="1">BB1459</strain>
        <strain evidence="2">BB1480</strain>
    </source>
</reference>
<gene>
    <name evidence="1" type="ORF">GHA_04807</name>
    <name evidence="2" type="ORF">TML_04766</name>
</gene>
<evidence type="ECO:0000313" key="3">
    <source>
        <dbReference type="Proteomes" id="UP000834503"/>
    </source>
</evidence>
<dbReference type="Proteomes" id="UP000834503">
    <property type="component" value="Unassembled WGS sequence"/>
</dbReference>